<feature type="non-terminal residue" evidence="2">
    <location>
        <position position="185"/>
    </location>
</feature>
<comment type="caution">
    <text evidence="2">The sequence shown here is derived from an EMBL/GenBank/DDBJ whole genome shotgun (WGS) entry which is preliminary data.</text>
</comment>
<sequence>MSTKDHPDWWNPMGGQNSQDSTLERRSLIWNDNGIVAPTIPALFWAGIPYRGKFFTRGCRGKIDYVELYGIGNGVDEITIRYSPHPGTGPYNEVTIVPPVGWNWWPFIISEMWNYDGLFIWVHECGAAVSYAYDAEPPYDGHSSTDGGATWARFNGRVFFRVSYSGETPGDVPVSGTINKGRIQA</sequence>
<feature type="region of interest" description="Disordered" evidence="1">
    <location>
        <begin position="1"/>
        <end position="20"/>
    </location>
</feature>
<accession>X1HBX1</accession>
<dbReference type="AlphaFoldDB" id="X1HBX1"/>
<reference evidence="2" key="1">
    <citation type="journal article" date="2014" name="Front. Microbiol.">
        <title>High frequency of phylogenetically diverse reductive dehalogenase-homologous genes in deep subseafloor sedimentary metagenomes.</title>
        <authorList>
            <person name="Kawai M."/>
            <person name="Futagami T."/>
            <person name="Toyoda A."/>
            <person name="Takaki Y."/>
            <person name="Nishi S."/>
            <person name="Hori S."/>
            <person name="Arai W."/>
            <person name="Tsubouchi T."/>
            <person name="Morono Y."/>
            <person name="Uchiyama I."/>
            <person name="Ito T."/>
            <person name="Fujiyama A."/>
            <person name="Inagaki F."/>
            <person name="Takami H."/>
        </authorList>
    </citation>
    <scope>NUCLEOTIDE SEQUENCE</scope>
    <source>
        <strain evidence="2">Expedition CK06-06</strain>
    </source>
</reference>
<evidence type="ECO:0000256" key="1">
    <source>
        <dbReference type="SAM" id="MobiDB-lite"/>
    </source>
</evidence>
<dbReference type="EMBL" id="BARU01025476">
    <property type="protein sequence ID" value="GAH66892.1"/>
    <property type="molecule type" value="Genomic_DNA"/>
</dbReference>
<protein>
    <submittedName>
        <fullName evidence="2">Uncharacterized protein</fullName>
    </submittedName>
</protein>
<proteinExistence type="predicted"/>
<name>X1HBX1_9ZZZZ</name>
<evidence type="ECO:0000313" key="2">
    <source>
        <dbReference type="EMBL" id="GAH66892.1"/>
    </source>
</evidence>
<organism evidence="2">
    <name type="scientific">marine sediment metagenome</name>
    <dbReference type="NCBI Taxonomy" id="412755"/>
    <lineage>
        <taxon>unclassified sequences</taxon>
        <taxon>metagenomes</taxon>
        <taxon>ecological metagenomes</taxon>
    </lineage>
</organism>
<gene>
    <name evidence="2" type="ORF">S03H2_41044</name>
</gene>